<dbReference type="PROSITE" id="PS50157">
    <property type="entry name" value="ZINC_FINGER_C2H2_2"/>
    <property type="match status" value="10"/>
</dbReference>
<dbReference type="Pfam" id="PF13912">
    <property type="entry name" value="zf-C2H2_6"/>
    <property type="match status" value="2"/>
</dbReference>
<evidence type="ECO:0000313" key="14">
    <source>
        <dbReference type="EnsemblMetazoa" id="KAF7488246.1"/>
    </source>
</evidence>
<name>A0A834R1H5_SARSC</name>
<protein>
    <submittedName>
        <fullName evidence="13">PR domain zinc finger protein 10</fullName>
    </submittedName>
</protein>
<feature type="domain" description="C2H2-type" evidence="11">
    <location>
        <begin position="989"/>
        <end position="1015"/>
    </location>
</feature>
<dbReference type="Gene3D" id="3.30.160.60">
    <property type="entry name" value="Classic Zinc Finger"/>
    <property type="match status" value="6"/>
</dbReference>
<evidence type="ECO:0000256" key="9">
    <source>
        <dbReference type="PROSITE-ProRule" id="PRU00042"/>
    </source>
</evidence>
<feature type="compositionally biased region" description="Polar residues" evidence="10">
    <location>
        <begin position="841"/>
        <end position="850"/>
    </location>
</feature>
<feature type="compositionally biased region" description="Low complexity" evidence="10">
    <location>
        <begin position="876"/>
        <end position="890"/>
    </location>
</feature>
<feature type="compositionally biased region" description="Polar residues" evidence="10">
    <location>
        <begin position="127"/>
        <end position="138"/>
    </location>
</feature>
<feature type="compositionally biased region" description="Polar residues" evidence="10">
    <location>
        <begin position="1245"/>
        <end position="1255"/>
    </location>
</feature>
<dbReference type="GO" id="GO:0008757">
    <property type="term" value="F:S-adenosylmethionine-dependent methyltransferase activity"/>
    <property type="evidence" value="ECO:0007669"/>
    <property type="project" value="UniProtKB-ARBA"/>
</dbReference>
<feature type="region of interest" description="Disordered" evidence="10">
    <location>
        <begin position="841"/>
        <end position="891"/>
    </location>
</feature>
<dbReference type="SUPFAM" id="SSF57667">
    <property type="entry name" value="beta-beta-alpha zinc fingers"/>
    <property type="match status" value="3"/>
</dbReference>
<evidence type="ECO:0000256" key="10">
    <source>
        <dbReference type="SAM" id="MobiDB-lite"/>
    </source>
</evidence>
<feature type="domain" description="C2H2-type" evidence="11">
    <location>
        <begin position="927"/>
        <end position="949"/>
    </location>
</feature>
<evidence type="ECO:0000259" key="11">
    <source>
        <dbReference type="PROSITE" id="PS50157"/>
    </source>
</evidence>
<dbReference type="Gene3D" id="2.170.270.10">
    <property type="entry name" value="SET domain"/>
    <property type="match status" value="1"/>
</dbReference>
<dbReference type="InterPro" id="IPR046341">
    <property type="entry name" value="SET_dom_sf"/>
</dbReference>
<evidence type="ECO:0000256" key="6">
    <source>
        <dbReference type="ARBA" id="ARBA00023015"/>
    </source>
</evidence>
<dbReference type="OrthoDB" id="3535323at2759"/>
<gene>
    <name evidence="13" type="ORF">SSS_4090</name>
</gene>
<dbReference type="InterPro" id="IPR013087">
    <property type="entry name" value="Znf_C2H2_type"/>
</dbReference>
<dbReference type="EMBL" id="WVUK01000066">
    <property type="protein sequence ID" value="KAF7488246.1"/>
    <property type="molecule type" value="Genomic_DNA"/>
</dbReference>
<keyword evidence="6" id="KW-0805">Transcription regulation</keyword>
<dbReference type="GO" id="GO:0008276">
    <property type="term" value="F:protein methyltransferase activity"/>
    <property type="evidence" value="ECO:0007669"/>
    <property type="project" value="UniProtKB-ARBA"/>
</dbReference>
<sequence>MSTSPCSSATIAGDVLYGDRNSKFVQSIVSPNNNQTFLNLSQSPVEISSSNQSQSFLAQKFAAESTSDGDVDEINTLNRLSNQAFSSSISNFYHPFSPSVSSSSHFDTRHILGDGLLESSIDSLHVESSTNLNKNESNQSGQQSSTSQTTAIVSRPESIFNSENLESSIQSIIKHDNLSGISGVNAPNVTSSSSNRQVMQESPSHLHGEIPLPSTSLFDATSANNDIIVDSTTSISISNHHIQRHQLTPTNNANSSVLPSFSFADFSSSSPLNQTSISPNVINYGLSSQNFTTNSLLHINPSQSILSSLSSPPIHLDHYFVTNNDNDDHSNLNQHDQHSLELSKKDHIILDQCQTLPSTLQAYTNNRIITNNSTDDSNCLIADNSLSENLFHVLTHDDFVHETDLPSLHDNIINDLPVLTRAKASLPIDYLYLHEYNNNNGILLNQSLGVFAKKLIPKRTQFGPIEGVISLSDNHFSANDLAHGSKTNLMIFISDNFILNQIDENSSNWTRFVRPAANLNEQNLELIKKEFPPLNEVKFYFYTIKTIHPNEELKVWYSEELSQSFNINPLPGNSSRIYNPSSQTFNIINTAGHKLRNKIAKSQLLNQNSSQQPIQESSIVYNKIESSTIDSNQLQNLLHNGNIQLITTDTLINDSMIQELEKSTKTPITVSVTTTTPIAKDFKPNQTATMIINSSNNSITNNEKPKYQCNICHKIFPRQYSLRRHQVMHSGEKQYKCPICDMAFNHVYNRNRHIKMHKNHSEIANRTIEEISDKKILENGKDLNSISINHTDNPTQETISSDEMVLNPKPSSTALPSLIVAKKSTEKIEVKQIQCQKLNGHINNETKNGQIDSSSSNDSSVSSAIKDSSKIESELKSPNYSKSKESNNSSTNGLEKIFRCSQCYKRFSTQERLDKHGIVHDESAKKLSCDVCDRKFLTNSALSCHIKYHQFSADEPRKYDCALCDQVFDSIQLRREHVLVHINPETGLFHCPKCTKRFEDFSIIRKHLKSFHSNEIFPCTQCPKVFPRQDKLRLHMLCHIDRWEFKCNSCDKQFKRKDKLKEHTQRMHAPDRDKRMAAKMAARMQRVKVVRVKKTATKPTQPNYDEYMYKCHLCLFGFKRRGMLVNHLAKRHPEVPYNSVPELNMPIVKTSKDYYCQYCEKVYKSSSKRKAHIIKNHPGQSLPPSNRNKTSSSSSDISNQSFSATVGSITINPHFCDWCHKQYASKAKLMQHQRKKHPDKVINSPIKSSRNFTKSSSNDYVDDHNGILNNSSLNSNAAPVTNMFKFNTVINGDKATFTTIPITSIAVNTNSETTISTTTLPKSEIDGASKQINDVDSTKIPNYIDDENSSRTYLDNFVNGNPPNHYHSQHQKECDETEFLSNDSIVEPNQDIQIHEPQLHYAIDTNDPTFEDLMSINMTLSDVHHSNLGLSNSGSFSNNVITILGPNFTNDLSEISDIITHISDFQNGKTLLNSNDSTMGMNESSSNDLLLSGSIEENNWNQVCEEMAIV</sequence>
<dbReference type="InterPro" id="IPR036236">
    <property type="entry name" value="Znf_C2H2_sf"/>
</dbReference>
<evidence type="ECO:0000256" key="8">
    <source>
        <dbReference type="ARBA" id="ARBA00023242"/>
    </source>
</evidence>
<keyword evidence="3" id="KW-0677">Repeat</keyword>
<evidence type="ECO:0000259" key="12">
    <source>
        <dbReference type="PROSITE" id="PS50280"/>
    </source>
</evidence>
<keyword evidence="4 9" id="KW-0863">Zinc-finger</keyword>
<keyword evidence="7" id="KW-0804">Transcription</keyword>
<dbReference type="GO" id="GO:0008170">
    <property type="term" value="F:N-methyltransferase activity"/>
    <property type="evidence" value="ECO:0007669"/>
    <property type="project" value="UniProtKB-ARBA"/>
</dbReference>
<evidence type="ECO:0000256" key="4">
    <source>
        <dbReference type="ARBA" id="ARBA00022771"/>
    </source>
</evidence>
<keyword evidence="2" id="KW-0479">Metal-binding</keyword>
<feature type="compositionally biased region" description="Polar residues" evidence="10">
    <location>
        <begin position="784"/>
        <end position="801"/>
    </location>
</feature>
<evidence type="ECO:0000256" key="5">
    <source>
        <dbReference type="ARBA" id="ARBA00022833"/>
    </source>
</evidence>
<feature type="region of interest" description="Disordered" evidence="10">
    <location>
        <begin position="1175"/>
        <end position="1199"/>
    </location>
</feature>
<feature type="region of interest" description="Disordered" evidence="10">
    <location>
        <begin position="1231"/>
        <end position="1255"/>
    </location>
</feature>
<evidence type="ECO:0000256" key="3">
    <source>
        <dbReference type="ARBA" id="ARBA00022737"/>
    </source>
</evidence>
<feature type="compositionally biased region" description="Low complexity" evidence="10">
    <location>
        <begin position="1185"/>
        <end position="1199"/>
    </location>
</feature>
<feature type="domain" description="C2H2-type" evidence="11">
    <location>
        <begin position="1154"/>
        <end position="1182"/>
    </location>
</feature>
<dbReference type="Pfam" id="PF21549">
    <property type="entry name" value="PRDM2_PR"/>
    <property type="match status" value="1"/>
</dbReference>
<proteinExistence type="predicted"/>
<keyword evidence="5" id="KW-0862">Zinc</keyword>
<feature type="domain" description="C2H2-type" evidence="11">
    <location>
        <begin position="1017"/>
        <end position="1044"/>
    </location>
</feature>
<feature type="compositionally biased region" description="Low complexity" evidence="10">
    <location>
        <begin position="139"/>
        <end position="150"/>
    </location>
</feature>
<feature type="domain" description="C2H2-type" evidence="11">
    <location>
        <begin position="707"/>
        <end position="734"/>
    </location>
</feature>
<feature type="compositionally biased region" description="Low complexity" evidence="10">
    <location>
        <begin position="851"/>
        <end position="866"/>
    </location>
</feature>
<dbReference type="EnsemblMetazoa" id="SSS_4090s_mrna">
    <property type="protein sequence ID" value="KAF7488246.1"/>
    <property type="gene ID" value="SSS_4090"/>
</dbReference>
<dbReference type="InterPro" id="IPR001214">
    <property type="entry name" value="SET_dom"/>
</dbReference>
<dbReference type="PROSITE" id="PS00028">
    <property type="entry name" value="ZINC_FINGER_C2H2_1"/>
    <property type="match status" value="11"/>
</dbReference>
<accession>A0A834R1H5</accession>
<evidence type="ECO:0000313" key="15">
    <source>
        <dbReference type="Proteomes" id="UP000070412"/>
    </source>
</evidence>
<feature type="region of interest" description="Disordered" evidence="10">
    <location>
        <begin position="784"/>
        <end position="810"/>
    </location>
</feature>
<dbReference type="Proteomes" id="UP000070412">
    <property type="component" value="Unassembled WGS sequence"/>
</dbReference>
<feature type="domain" description="C2H2-type" evidence="11">
    <location>
        <begin position="959"/>
        <end position="986"/>
    </location>
</feature>
<dbReference type="InterPro" id="IPR050331">
    <property type="entry name" value="Zinc_finger"/>
</dbReference>
<evidence type="ECO:0000313" key="13">
    <source>
        <dbReference type="EMBL" id="KAF7488246.1"/>
    </source>
</evidence>
<reference evidence="13" key="2">
    <citation type="submission" date="2020-01" db="EMBL/GenBank/DDBJ databases">
        <authorList>
            <person name="Korhonen P.K.K."/>
            <person name="Guangxu M.G."/>
            <person name="Wang T.W."/>
            <person name="Stroehlein A.J.S."/>
            <person name="Young N.D."/>
            <person name="Ang C.-S.A."/>
            <person name="Fernando D.W.F."/>
            <person name="Lu H.L."/>
            <person name="Taylor S.T."/>
            <person name="Ehtesham M.E.M."/>
            <person name="Najaraj S.H.N."/>
            <person name="Harsha G.H.G."/>
            <person name="Madugundu A.M."/>
            <person name="Renuse S.R."/>
            <person name="Holt D.H."/>
            <person name="Pandey A.P."/>
            <person name="Papenfuss A.P."/>
            <person name="Gasser R.B.G."/>
            <person name="Fischer K.F."/>
        </authorList>
    </citation>
    <scope>NUCLEOTIDE SEQUENCE</scope>
    <source>
        <strain evidence="13">SSS_KF_BRIS2020</strain>
    </source>
</reference>
<feature type="domain" description="C2H2-type" evidence="11">
    <location>
        <begin position="1214"/>
        <end position="1242"/>
    </location>
</feature>
<evidence type="ECO:0000256" key="7">
    <source>
        <dbReference type="ARBA" id="ARBA00023163"/>
    </source>
</evidence>
<dbReference type="SMART" id="SM00355">
    <property type="entry name" value="ZnF_C2H2"/>
    <property type="match status" value="11"/>
</dbReference>
<feature type="domain" description="C2H2-type" evidence="11">
    <location>
        <begin position="898"/>
        <end position="925"/>
    </location>
</feature>
<dbReference type="PANTHER" id="PTHR16515:SF66">
    <property type="entry name" value="C2H2-TYPE DOMAIN-CONTAINING PROTEIN"/>
    <property type="match status" value="1"/>
</dbReference>
<dbReference type="Pfam" id="PF00096">
    <property type="entry name" value="zf-C2H2"/>
    <property type="match status" value="3"/>
</dbReference>
<dbReference type="PROSITE" id="PS50280">
    <property type="entry name" value="SET"/>
    <property type="match status" value="1"/>
</dbReference>
<evidence type="ECO:0000256" key="2">
    <source>
        <dbReference type="ARBA" id="ARBA00022723"/>
    </source>
</evidence>
<dbReference type="FunFam" id="3.30.160.60:FF:000096">
    <property type="entry name" value="Zinc finger and BTB domain-containing protein 18 isoform 1"/>
    <property type="match status" value="1"/>
</dbReference>
<keyword evidence="15" id="KW-1185">Reference proteome</keyword>
<dbReference type="GO" id="GO:0010468">
    <property type="term" value="P:regulation of gene expression"/>
    <property type="evidence" value="ECO:0007669"/>
    <property type="project" value="TreeGrafter"/>
</dbReference>
<dbReference type="GO" id="GO:0008270">
    <property type="term" value="F:zinc ion binding"/>
    <property type="evidence" value="ECO:0007669"/>
    <property type="project" value="UniProtKB-KW"/>
</dbReference>
<feature type="domain" description="SET" evidence="12">
    <location>
        <begin position="440"/>
        <end position="558"/>
    </location>
</feature>
<keyword evidence="8" id="KW-0539">Nucleus</keyword>
<reference evidence="15" key="1">
    <citation type="journal article" date="2020" name="PLoS Negl. Trop. Dis.">
        <title>High-quality nuclear genome for Sarcoptes scabiei-A critical resource for a neglected parasite.</title>
        <authorList>
            <person name="Korhonen P.K."/>
            <person name="Gasser R.B."/>
            <person name="Ma G."/>
            <person name="Wang T."/>
            <person name="Stroehlein A.J."/>
            <person name="Young N.D."/>
            <person name="Ang C.S."/>
            <person name="Fernando D.D."/>
            <person name="Lu H.C."/>
            <person name="Taylor S."/>
            <person name="Reynolds S.L."/>
            <person name="Mofiz E."/>
            <person name="Najaraj S.H."/>
            <person name="Gowda H."/>
            <person name="Madugundu A."/>
            <person name="Renuse S."/>
            <person name="Holt D."/>
            <person name="Pandey A."/>
            <person name="Papenfuss A.T."/>
            <person name="Fischer K."/>
        </authorList>
    </citation>
    <scope>NUCLEOTIDE SEQUENCE [LARGE SCALE GENOMIC DNA]</scope>
</reference>
<feature type="domain" description="C2H2-type" evidence="11">
    <location>
        <begin position="735"/>
        <end position="762"/>
    </location>
</feature>
<organism evidence="13">
    <name type="scientific">Sarcoptes scabiei</name>
    <name type="common">Itch mite</name>
    <name type="synonym">Acarus scabiei</name>
    <dbReference type="NCBI Taxonomy" id="52283"/>
    <lineage>
        <taxon>Eukaryota</taxon>
        <taxon>Metazoa</taxon>
        <taxon>Ecdysozoa</taxon>
        <taxon>Arthropoda</taxon>
        <taxon>Chelicerata</taxon>
        <taxon>Arachnida</taxon>
        <taxon>Acari</taxon>
        <taxon>Acariformes</taxon>
        <taxon>Sarcoptiformes</taxon>
        <taxon>Astigmata</taxon>
        <taxon>Psoroptidia</taxon>
        <taxon>Sarcoptoidea</taxon>
        <taxon>Sarcoptidae</taxon>
        <taxon>Sarcoptinae</taxon>
        <taxon>Sarcoptes</taxon>
    </lineage>
</organism>
<feature type="region of interest" description="Disordered" evidence="10">
    <location>
        <begin position="127"/>
        <end position="151"/>
    </location>
</feature>
<comment type="subcellular location">
    <subcellularLocation>
        <location evidence="1">Nucleus</location>
    </subcellularLocation>
</comment>
<dbReference type="GO" id="GO:0005634">
    <property type="term" value="C:nucleus"/>
    <property type="evidence" value="ECO:0007669"/>
    <property type="project" value="UniProtKB-SubCell"/>
</dbReference>
<dbReference type="PANTHER" id="PTHR16515">
    <property type="entry name" value="PR DOMAIN ZINC FINGER PROTEIN"/>
    <property type="match status" value="1"/>
</dbReference>
<feature type="domain" description="C2H2-type" evidence="11">
    <location>
        <begin position="1045"/>
        <end position="1073"/>
    </location>
</feature>
<evidence type="ECO:0000256" key="1">
    <source>
        <dbReference type="ARBA" id="ARBA00004123"/>
    </source>
</evidence>
<reference evidence="14" key="3">
    <citation type="submission" date="2022-06" db="UniProtKB">
        <authorList>
            <consortium name="EnsemblMetazoa"/>
        </authorList>
    </citation>
    <scope>IDENTIFICATION</scope>
</reference>